<dbReference type="EMBL" id="RZIJ01000024">
    <property type="protein sequence ID" value="RUQ65980.1"/>
    <property type="molecule type" value="Genomic_DNA"/>
</dbReference>
<keyword evidence="3" id="KW-1185">Reference proteome</keyword>
<dbReference type="Proteomes" id="UP000280346">
    <property type="component" value="Unassembled WGS sequence"/>
</dbReference>
<comment type="caution">
    <text evidence="2">The sequence shown here is derived from an EMBL/GenBank/DDBJ whole genome shotgun (WGS) entry which is preliminary data.</text>
</comment>
<feature type="compositionally biased region" description="Basic and acidic residues" evidence="1">
    <location>
        <begin position="89"/>
        <end position="110"/>
    </location>
</feature>
<dbReference type="OrthoDB" id="5625447at2"/>
<reference evidence="2 3" key="1">
    <citation type="submission" date="2018-12" db="EMBL/GenBank/DDBJ databases">
        <authorList>
            <person name="Yang Y."/>
        </authorList>
    </citation>
    <scope>NUCLEOTIDE SEQUENCE [LARGE SCALE GENOMIC DNA]</scope>
    <source>
        <strain evidence="2 3">GSF71</strain>
    </source>
</reference>
<evidence type="ECO:0000256" key="1">
    <source>
        <dbReference type="SAM" id="MobiDB-lite"/>
    </source>
</evidence>
<evidence type="ECO:0000313" key="2">
    <source>
        <dbReference type="EMBL" id="RUQ65980.1"/>
    </source>
</evidence>
<protein>
    <submittedName>
        <fullName evidence="2">Uncharacterized protein</fullName>
    </submittedName>
</protein>
<dbReference type="AlphaFoldDB" id="A0A3S0WJ80"/>
<organism evidence="2 3">
    <name type="scientific">Azospirillum doebereinerae</name>
    <dbReference type="NCBI Taxonomy" id="92933"/>
    <lineage>
        <taxon>Bacteria</taxon>
        <taxon>Pseudomonadati</taxon>
        <taxon>Pseudomonadota</taxon>
        <taxon>Alphaproteobacteria</taxon>
        <taxon>Rhodospirillales</taxon>
        <taxon>Azospirillaceae</taxon>
        <taxon>Azospirillum</taxon>
    </lineage>
</organism>
<evidence type="ECO:0000313" key="3">
    <source>
        <dbReference type="Proteomes" id="UP000280346"/>
    </source>
</evidence>
<gene>
    <name evidence="2" type="ORF">EJ913_24350</name>
</gene>
<proteinExistence type="predicted"/>
<accession>A0A3S0WJ80</accession>
<feature type="region of interest" description="Disordered" evidence="1">
    <location>
        <begin position="87"/>
        <end position="110"/>
    </location>
</feature>
<sequence>MPVLELREPRAPGTNCLAQDEIAVIAKHEHLTLEEAAARGAEMLREPWGHAAMRQMVWDTLTDARRRADESATLRLTELYRRTCRRYPCPHDRRTSPTRERHPFPFDERG</sequence>
<dbReference type="RefSeq" id="WP_127002802.1">
    <property type="nucleotide sequence ID" value="NZ_CP173191.1"/>
</dbReference>
<name>A0A3S0WJ80_9PROT</name>